<protein>
    <recommendedName>
        <fullName evidence="6">CUB domain-containing protein</fullName>
    </recommendedName>
</protein>
<evidence type="ECO:0000313" key="8">
    <source>
        <dbReference type="Proteomes" id="UP000007110"/>
    </source>
</evidence>
<sequence length="273" mass="29834">MNPIKMATTTLTRTILLPKKSTDFNVFVLIMSIMFAFGESLQVSYLSNSCNTTIPADITGLVEPDSSLRYSNNQDCHVVLSTDSNKKLLLQFNRFVLEEAVNGECVDSLRVHDGESDLASPLSPKLCGRQTLSEVVSTGSNVTFVFETDDSGVSLGFGILYTVFEDAPCTAAQFQCNNSRCIDISLICDSLNNCGDNSDEAQCTDFMETSSGLTLGQIVLIAIGGIVLVVVVIFAVRSAAQKLRSNKLLKQLKDDMDNSRVDNEYSNKDFWGK</sequence>
<evidence type="ECO:0000259" key="6">
    <source>
        <dbReference type="PROSITE" id="PS01180"/>
    </source>
</evidence>
<keyword evidence="2" id="KW-0325">Glycoprotein</keyword>
<feature type="disulfide bond" evidence="4">
    <location>
        <begin position="176"/>
        <end position="194"/>
    </location>
</feature>
<keyword evidence="1 4" id="KW-1015">Disulfide bond</keyword>
<dbReference type="InterPro" id="IPR042333">
    <property type="entry name" value="LRAD2/Mig-13-like"/>
</dbReference>
<dbReference type="InParanoid" id="A0A7M7N8P5"/>
<dbReference type="EnsemblMetazoa" id="XM_030975808">
    <property type="protein sequence ID" value="XP_030831668"/>
    <property type="gene ID" value="LOC115918377"/>
</dbReference>
<dbReference type="SMART" id="SM00042">
    <property type="entry name" value="CUB"/>
    <property type="match status" value="1"/>
</dbReference>
<name>A0A7M7N8P5_STRPU</name>
<dbReference type="Pfam" id="PF00057">
    <property type="entry name" value="Ldl_recept_a"/>
    <property type="match status" value="1"/>
</dbReference>
<evidence type="ECO:0000256" key="3">
    <source>
        <dbReference type="PROSITE-ProRule" id="PRU00059"/>
    </source>
</evidence>
<organism evidence="7 8">
    <name type="scientific">Strongylocentrotus purpuratus</name>
    <name type="common">Purple sea urchin</name>
    <dbReference type="NCBI Taxonomy" id="7668"/>
    <lineage>
        <taxon>Eukaryota</taxon>
        <taxon>Metazoa</taxon>
        <taxon>Echinodermata</taxon>
        <taxon>Eleutherozoa</taxon>
        <taxon>Echinozoa</taxon>
        <taxon>Echinoidea</taxon>
        <taxon>Euechinoidea</taxon>
        <taxon>Echinacea</taxon>
        <taxon>Camarodonta</taxon>
        <taxon>Echinidea</taxon>
        <taxon>Strongylocentrotidae</taxon>
        <taxon>Strongylocentrotus</taxon>
    </lineage>
</organism>
<dbReference type="Gene3D" id="2.60.120.290">
    <property type="entry name" value="Spermadhesin, CUB domain"/>
    <property type="match status" value="1"/>
</dbReference>
<evidence type="ECO:0000256" key="5">
    <source>
        <dbReference type="SAM" id="Phobius"/>
    </source>
</evidence>
<keyword evidence="8" id="KW-1185">Reference proteome</keyword>
<keyword evidence="5" id="KW-0472">Membrane</keyword>
<dbReference type="GeneID" id="115918377"/>
<proteinExistence type="predicted"/>
<dbReference type="InterPro" id="IPR000859">
    <property type="entry name" value="CUB_dom"/>
</dbReference>
<dbReference type="PANTHER" id="PTHR24652">
    <property type="entry name" value="LOW-DENSITY LIPOPROTEIN RECEPTOR CLASS A DOMAIN-CONTAINING PROTEIN 2"/>
    <property type="match status" value="1"/>
</dbReference>
<dbReference type="RefSeq" id="XP_030831668.1">
    <property type="nucleotide sequence ID" value="XM_030975808.1"/>
</dbReference>
<dbReference type="InterPro" id="IPR035914">
    <property type="entry name" value="Sperma_CUB_dom_sf"/>
</dbReference>
<dbReference type="CDD" id="cd00112">
    <property type="entry name" value="LDLa"/>
    <property type="match status" value="1"/>
</dbReference>
<dbReference type="PROSITE" id="PS50068">
    <property type="entry name" value="LDLRA_2"/>
    <property type="match status" value="1"/>
</dbReference>
<keyword evidence="5" id="KW-1133">Transmembrane helix</keyword>
<dbReference type="SUPFAM" id="SSF49854">
    <property type="entry name" value="Spermadhesin, CUB domain"/>
    <property type="match status" value="1"/>
</dbReference>
<dbReference type="SMART" id="SM00192">
    <property type="entry name" value="LDLa"/>
    <property type="match status" value="1"/>
</dbReference>
<keyword evidence="5" id="KW-0812">Transmembrane</keyword>
<dbReference type="OrthoDB" id="6514358at2759"/>
<feature type="transmembrane region" description="Helical" evidence="5">
    <location>
        <begin position="21"/>
        <end position="38"/>
    </location>
</feature>
<comment type="caution">
    <text evidence="3">Lacks conserved residue(s) required for the propagation of feature annotation.</text>
</comment>
<dbReference type="SUPFAM" id="SSF57424">
    <property type="entry name" value="LDL receptor-like module"/>
    <property type="match status" value="1"/>
</dbReference>
<dbReference type="Gene3D" id="4.10.400.10">
    <property type="entry name" value="Low-density Lipoprotein Receptor"/>
    <property type="match status" value="1"/>
</dbReference>
<evidence type="ECO:0000256" key="2">
    <source>
        <dbReference type="ARBA" id="ARBA00023180"/>
    </source>
</evidence>
<dbReference type="Pfam" id="PF00431">
    <property type="entry name" value="CUB"/>
    <property type="match status" value="1"/>
</dbReference>
<reference evidence="8" key="1">
    <citation type="submission" date="2015-02" db="EMBL/GenBank/DDBJ databases">
        <title>Genome sequencing for Strongylocentrotus purpuratus.</title>
        <authorList>
            <person name="Murali S."/>
            <person name="Liu Y."/>
            <person name="Vee V."/>
            <person name="English A."/>
            <person name="Wang M."/>
            <person name="Skinner E."/>
            <person name="Han Y."/>
            <person name="Muzny D.M."/>
            <person name="Worley K.C."/>
            <person name="Gibbs R.A."/>
        </authorList>
    </citation>
    <scope>NUCLEOTIDE SEQUENCE</scope>
</reference>
<feature type="domain" description="CUB" evidence="6">
    <location>
        <begin position="50"/>
        <end position="164"/>
    </location>
</feature>
<evidence type="ECO:0000256" key="4">
    <source>
        <dbReference type="PROSITE-ProRule" id="PRU00124"/>
    </source>
</evidence>
<feature type="transmembrane region" description="Helical" evidence="5">
    <location>
        <begin position="215"/>
        <end position="236"/>
    </location>
</feature>
<dbReference type="Proteomes" id="UP000007110">
    <property type="component" value="Unassembled WGS sequence"/>
</dbReference>
<dbReference type="PROSITE" id="PS01209">
    <property type="entry name" value="LDLRA_1"/>
    <property type="match status" value="1"/>
</dbReference>
<evidence type="ECO:0000313" key="7">
    <source>
        <dbReference type="EnsemblMetazoa" id="XP_030831668"/>
    </source>
</evidence>
<accession>A0A7M7N8P5</accession>
<dbReference type="InterPro" id="IPR036055">
    <property type="entry name" value="LDL_receptor-like_sf"/>
</dbReference>
<dbReference type="InterPro" id="IPR023415">
    <property type="entry name" value="LDLR_class-A_CS"/>
</dbReference>
<evidence type="ECO:0000256" key="1">
    <source>
        <dbReference type="ARBA" id="ARBA00023157"/>
    </source>
</evidence>
<feature type="disulfide bond" evidence="4">
    <location>
        <begin position="169"/>
        <end position="181"/>
    </location>
</feature>
<dbReference type="InterPro" id="IPR002172">
    <property type="entry name" value="LDrepeatLR_classA_rpt"/>
</dbReference>
<dbReference type="CDD" id="cd00041">
    <property type="entry name" value="CUB"/>
    <property type="match status" value="1"/>
</dbReference>
<dbReference type="PANTHER" id="PTHR24652:SF69">
    <property type="entry name" value="CUB DOMAIN-CONTAINING PROTEIN"/>
    <property type="match status" value="1"/>
</dbReference>
<reference evidence="7" key="2">
    <citation type="submission" date="2021-01" db="UniProtKB">
        <authorList>
            <consortium name="EnsemblMetazoa"/>
        </authorList>
    </citation>
    <scope>IDENTIFICATION</scope>
</reference>
<dbReference type="KEGG" id="spu:115918377"/>
<dbReference type="AlphaFoldDB" id="A0A7M7N8P5"/>
<dbReference type="FunFam" id="4.10.400.10:FF:000065">
    <property type="entry name" value="Transmembrane protease serine 7"/>
    <property type="match status" value="1"/>
</dbReference>
<dbReference type="PROSITE" id="PS01180">
    <property type="entry name" value="CUB"/>
    <property type="match status" value="1"/>
</dbReference>
<feature type="disulfide bond" evidence="4">
    <location>
        <begin position="188"/>
        <end position="203"/>
    </location>
</feature>
<dbReference type="OMA" id="NDRCVSE"/>